<evidence type="ECO:0000313" key="5">
    <source>
        <dbReference type="EMBL" id="ACO03739.1"/>
    </source>
</evidence>
<keyword evidence="6" id="KW-1185">Reference proteome</keyword>
<protein>
    <submittedName>
        <fullName evidence="5">Putative flagellar protein FlgA</fullName>
    </submittedName>
</protein>
<dbReference type="PANTHER" id="PTHR36307">
    <property type="entry name" value="FLAGELLA BASAL BODY P-RING FORMATION PROTEIN FLGA"/>
    <property type="match status" value="1"/>
</dbReference>
<dbReference type="InterPro" id="IPR013974">
    <property type="entry name" value="SAF"/>
</dbReference>
<dbReference type="eggNOG" id="COG1261">
    <property type="taxonomic scope" value="Bacteria"/>
</dbReference>
<dbReference type="PaxDb" id="123214-PERMA_0730"/>
<accession>C0QPC2</accession>
<reference evidence="5 6" key="1">
    <citation type="journal article" date="2009" name="J. Bacteriol.">
        <title>Complete and draft genome sequences of six members of the Aquificales.</title>
        <authorList>
            <person name="Reysenbach A.L."/>
            <person name="Hamamura N."/>
            <person name="Podar M."/>
            <person name="Griffiths E."/>
            <person name="Ferreira S."/>
            <person name="Hochstein R."/>
            <person name="Heidelberg J."/>
            <person name="Johnson J."/>
            <person name="Mead D."/>
            <person name="Pohorille A."/>
            <person name="Sarmiento M."/>
            <person name="Schweighofer K."/>
            <person name="Seshadri R."/>
            <person name="Voytek M.A."/>
        </authorList>
    </citation>
    <scope>NUCLEOTIDE SEQUENCE [LARGE SCALE GENOMIC DNA]</scope>
    <source>
        <strain evidence="6">DSM 14350 / EX-H1</strain>
    </source>
</reference>
<dbReference type="KEGG" id="pmx:PERMA_0730"/>
<evidence type="ECO:0000313" key="6">
    <source>
        <dbReference type="Proteomes" id="UP000001366"/>
    </source>
</evidence>
<dbReference type="CDD" id="cd11614">
    <property type="entry name" value="SAF_CpaB_FlgA_like"/>
    <property type="match status" value="1"/>
</dbReference>
<sequence>MERLKVSIFLIILISLPALSKTEIRLKKEVELERDTVYLSDIADIKSDNRKFEEFLSGIKIHKLKKRKEKISRDFIKNVLKNNYIDLSRIVFTGADNTLLRKKIHRITQRSVEDEIRSFIKSRYRDLKIVSINIPKFSIETDGKLEREIREINSTGSYIYLSYRVFKDGVELKKLRISVKYRKLRRVIAAKRYIKKGEIITEEDIRFIKTDKNVRKPFTDIKDIVGSTAKIDISENDVITERMVIPDYKVKRKDYVKVIYSRNSIRIEIQGVALENGKLGDLIKVKNISSGKVLICKVIGKDTVLYTGGQQP</sequence>
<dbReference type="InterPro" id="IPR038548">
    <property type="entry name" value="SporV_AA_N_sf"/>
</dbReference>
<dbReference type="NCBIfam" id="TIGR03170">
    <property type="entry name" value="flgA_cterm"/>
    <property type="match status" value="1"/>
</dbReference>
<dbReference type="GO" id="GO:0042597">
    <property type="term" value="C:periplasmic space"/>
    <property type="evidence" value="ECO:0007669"/>
    <property type="project" value="UniProtKB-SubCell"/>
</dbReference>
<feature type="domain" description="AFP-like" evidence="4">
    <location>
        <begin position="187"/>
        <end position="247"/>
    </location>
</feature>
<dbReference type="InterPro" id="IPR017585">
    <property type="entry name" value="SAF_FlgA"/>
</dbReference>
<dbReference type="Gene3D" id="2.60.480.10">
    <property type="entry name" value="eubacterium ventriosum atcc domain"/>
    <property type="match status" value="1"/>
</dbReference>
<dbReference type="HOGENOM" id="CLU_077399_0_0_0"/>
<dbReference type="Pfam" id="PF13144">
    <property type="entry name" value="ChapFlgA"/>
    <property type="match status" value="1"/>
</dbReference>
<name>C0QPC2_PERMH</name>
<dbReference type="Gene3D" id="3.90.1210.10">
    <property type="entry name" value="Antifreeze-like/N-acetylneuraminic acid synthase C-terminal domain"/>
    <property type="match status" value="1"/>
</dbReference>
<dbReference type="PANTHER" id="PTHR36307:SF1">
    <property type="entry name" value="FLAGELLA BASAL BODY P-RING FORMATION PROTEIN FLGA"/>
    <property type="match status" value="1"/>
</dbReference>
<dbReference type="STRING" id="123214.PERMA_0730"/>
<keyword evidence="5" id="KW-0966">Cell projection</keyword>
<dbReference type="SMART" id="SM00858">
    <property type="entry name" value="SAF"/>
    <property type="match status" value="1"/>
</dbReference>
<organism evidence="5 6">
    <name type="scientific">Persephonella marina (strain DSM 14350 / EX-H1)</name>
    <dbReference type="NCBI Taxonomy" id="123214"/>
    <lineage>
        <taxon>Bacteria</taxon>
        <taxon>Pseudomonadati</taxon>
        <taxon>Aquificota</taxon>
        <taxon>Aquificia</taxon>
        <taxon>Aquificales</taxon>
        <taxon>Hydrogenothermaceae</taxon>
        <taxon>Persephonella</taxon>
    </lineage>
</organism>
<dbReference type="PROSITE" id="PS50844">
    <property type="entry name" value="AFP_LIKE"/>
    <property type="match status" value="1"/>
</dbReference>
<keyword evidence="3" id="KW-0574">Periplasm</keyword>
<keyword evidence="5" id="KW-0282">Flagellum</keyword>
<proteinExistence type="predicted"/>
<dbReference type="RefSeq" id="WP_012675978.1">
    <property type="nucleotide sequence ID" value="NC_012440.1"/>
</dbReference>
<dbReference type="InterPro" id="IPR039246">
    <property type="entry name" value="Flagellar_FlgA"/>
</dbReference>
<gene>
    <name evidence="5" type="ordered locus">PERMA_0730</name>
</gene>
<keyword evidence="2" id="KW-0732">Signal</keyword>
<dbReference type="Gene3D" id="2.30.30.760">
    <property type="match status" value="1"/>
</dbReference>
<evidence type="ECO:0000256" key="3">
    <source>
        <dbReference type="ARBA" id="ARBA00022764"/>
    </source>
</evidence>
<dbReference type="GO" id="GO:0044780">
    <property type="term" value="P:bacterial-type flagellum assembly"/>
    <property type="evidence" value="ECO:0007669"/>
    <property type="project" value="InterPro"/>
</dbReference>
<comment type="subcellular location">
    <subcellularLocation>
        <location evidence="1">Periplasm</location>
    </subcellularLocation>
</comment>
<dbReference type="InterPro" id="IPR036732">
    <property type="entry name" value="AFP_Neu5c_C_sf"/>
</dbReference>
<evidence type="ECO:0000256" key="2">
    <source>
        <dbReference type="ARBA" id="ARBA00022729"/>
    </source>
</evidence>
<dbReference type="InterPro" id="IPR006190">
    <property type="entry name" value="SAF_AFP_Neu5Ac"/>
</dbReference>
<evidence type="ECO:0000256" key="1">
    <source>
        <dbReference type="ARBA" id="ARBA00004418"/>
    </source>
</evidence>
<dbReference type="Proteomes" id="UP000001366">
    <property type="component" value="Chromosome"/>
</dbReference>
<dbReference type="AlphaFoldDB" id="C0QPC2"/>
<dbReference type="EMBL" id="CP001230">
    <property type="protein sequence ID" value="ACO03739.1"/>
    <property type="molecule type" value="Genomic_DNA"/>
</dbReference>
<keyword evidence="5" id="KW-0969">Cilium</keyword>
<evidence type="ECO:0000259" key="4">
    <source>
        <dbReference type="PROSITE" id="PS50844"/>
    </source>
</evidence>
<dbReference type="SUPFAM" id="SSF51269">
    <property type="entry name" value="AFP III-like domain"/>
    <property type="match status" value="1"/>
</dbReference>